<dbReference type="AlphaFoldDB" id="A0A2N5S5R8"/>
<gene>
    <name evidence="2" type="ORF">PCASD_24216</name>
</gene>
<organism evidence="2 3">
    <name type="scientific">Puccinia coronata f. sp. avenae</name>
    <dbReference type="NCBI Taxonomy" id="200324"/>
    <lineage>
        <taxon>Eukaryota</taxon>
        <taxon>Fungi</taxon>
        <taxon>Dikarya</taxon>
        <taxon>Basidiomycota</taxon>
        <taxon>Pucciniomycotina</taxon>
        <taxon>Pucciniomycetes</taxon>
        <taxon>Pucciniales</taxon>
        <taxon>Pucciniaceae</taxon>
        <taxon>Puccinia</taxon>
    </lineage>
</organism>
<feature type="region of interest" description="Disordered" evidence="1">
    <location>
        <begin position="224"/>
        <end position="306"/>
    </location>
</feature>
<evidence type="ECO:0000313" key="2">
    <source>
        <dbReference type="EMBL" id="PLW08581.1"/>
    </source>
</evidence>
<feature type="compositionally biased region" description="Polar residues" evidence="1">
    <location>
        <begin position="238"/>
        <end position="248"/>
    </location>
</feature>
<protein>
    <submittedName>
        <fullName evidence="2">Uncharacterized protein</fullName>
    </submittedName>
</protein>
<proteinExistence type="predicted"/>
<feature type="compositionally biased region" description="Basic and acidic residues" evidence="1">
    <location>
        <begin position="297"/>
        <end position="306"/>
    </location>
</feature>
<evidence type="ECO:0000256" key="1">
    <source>
        <dbReference type="SAM" id="MobiDB-lite"/>
    </source>
</evidence>
<name>A0A2N5S5R8_9BASI</name>
<comment type="caution">
    <text evidence="2">The sequence shown here is derived from an EMBL/GenBank/DDBJ whole genome shotgun (WGS) entry which is preliminary data.</text>
</comment>
<sequence>MKQDLRSLSTANNLEGYVVLVSRDPDSSTLVTGGSLLGEQFLNMMTVKDSNPWQNFFLFVSGQQAIKNITGVAPTAPVVRKKQEKEFDHPLERAYNQGSRKLNLDAVRKRLAKVLSDAAHGKGQEGWPGASTEATLKELGIELKVKKNILNLRPDHLCGHLSDKTNIWLVRILAGLGEQWIELIGPPAPEVEVGGYLSIGAVGAAASGEPNENNEHLDENFEIETSGSGARNAGRNVVQVSQRSTRQTKTIKRRSQPQKRASWKNKGATQPVHLGKRKRRHLVITSDSESNGEESTDERANANDED</sequence>
<reference evidence="2 3" key="1">
    <citation type="submission" date="2017-11" db="EMBL/GenBank/DDBJ databases">
        <title>De novo assembly and phasing of dikaryotic genomes from two isolates of Puccinia coronata f. sp. avenae, the causal agent of oat crown rust.</title>
        <authorList>
            <person name="Miller M.E."/>
            <person name="Zhang Y."/>
            <person name="Omidvar V."/>
            <person name="Sperschneider J."/>
            <person name="Schwessinger B."/>
            <person name="Raley C."/>
            <person name="Palmer J.M."/>
            <person name="Garnica D."/>
            <person name="Upadhyaya N."/>
            <person name="Rathjen J."/>
            <person name="Taylor J.M."/>
            <person name="Park R.F."/>
            <person name="Dodds P.N."/>
            <person name="Hirsch C.D."/>
            <person name="Kianian S.F."/>
            <person name="Figueroa M."/>
        </authorList>
    </citation>
    <scope>NUCLEOTIDE SEQUENCE [LARGE SCALE GENOMIC DNA]</scope>
    <source>
        <strain evidence="2">12SD80</strain>
    </source>
</reference>
<dbReference type="Proteomes" id="UP000235392">
    <property type="component" value="Unassembled WGS sequence"/>
</dbReference>
<dbReference type="EMBL" id="PGCI01001056">
    <property type="protein sequence ID" value="PLW08581.1"/>
    <property type="molecule type" value="Genomic_DNA"/>
</dbReference>
<accession>A0A2N5S5R8</accession>
<evidence type="ECO:0000313" key="3">
    <source>
        <dbReference type="Proteomes" id="UP000235392"/>
    </source>
</evidence>
<feature type="compositionally biased region" description="Basic residues" evidence="1">
    <location>
        <begin position="249"/>
        <end position="263"/>
    </location>
</feature>